<evidence type="ECO:0000313" key="2">
    <source>
        <dbReference type="EMBL" id="KKL68470.1"/>
    </source>
</evidence>
<evidence type="ECO:0000256" key="1">
    <source>
        <dbReference type="SAM" id="MobiDB-lite"/>
    </source>
</evidence>
<accession>A0A0F9GGB0</accession>
<dbReference type="EMBL" id="LAZR01026521">
    <property type="protein sequence ID" value="KKL68470.1"/>
    <property type="molecule type" value="Genomic_DNA"/>
</dbReference>
<comment type="caution">
    <text evidence="2">The sequence shown here is derived from an EMBL/GenBank/DDBJ whole genome shotgun (WGS) entry which is preliminary data.</text>
</comment>
<dbReference type="InterPro" id="IPR036388">
    <property type="entry name" value="WH-like_DNA-bd_sf"/>
</dbReference>
<protein>
    <submittedName>
        <fullName evidence="2">Uncharacterized protein</fullName>
    </submittedName>
</protein>
<name>A0A0F9GGB0_9ZZZZ</name>
<sequence length="101" mass="11312">MSKKKSRSKSKSNSKPKSTGRTCFHYVVSKKKKPESGPQETLVYAYIKKSKRPVSVFDISSGFTQKTLGTKKQTVKNVVNFYLGKFNRLGLTTRAKAPVHA</sequence>
<gene>
    <name evidence="2" type="ORF">LCGC14_2124680</name>
</gene>
<feature type="region of interest" description="Disordered" evidence="1">
    <location>
        <begin position="1"/>
        <end position="22"/>
    </location>
</feature>
<reference evidence="2" key="1">
    <citation type="journal article" date="2015" name="Nature">
        <title>Complex archaea that bridge the gap between prokaryotes and eukaryotes.</title>
        <authorList>
            <person name="Spang A."/>
            <person name="Saw J.H."/>
            <person name="Jorgensen S.L."/>
            <person name="Zaremba-Niedzwiedzka K."/>
            <person name="Martijn J."/>
            <person name="Lind A.E."/>
            <person name="van Eijk R."/>
            <person name="Schleper C."/>
            <person name="Guy L."/>
            <person name="Ettema T.J."/>
        </authorList>
    </citation>
    <scope>NUCLEOTIDE SEQUENCE</scope>
</reference>
<proteinExistence type="predicted"/>
<dbReference type="Gene3D" id="1.10.10.10">
    <property type="entry name" value="Winged helix-like DNA-binding domain superfamily/Winged helix DNA-binding domain"/>
    <property type="match status" value="1"/>
</dbReference>
<dbReference type="AlphaFoldDB" id="A0A0F9GGB0"/>
<organism evidence="2">
    <name type="scientific">marine sediment metagenome</name>
    <dbReference type="NCBI Taxonomy" id="412755"/>
    <lineage>
        <taxon>unclassified sequences</taxon>
        <taxon>metagenomes</taxon>
        <taxon>ecological metagenomes</taxon>
    </lineage>
</organism>
<feature type="compositionally biased region" description="Basic residues" evidence="1">
    <location>
        <begin position="1"/>
        <end position="14"/>
    </location>
</feature>